<evidence type="ECO:0000313" key="2">
    <source>
        <dbReference type="EMBL" id="PLW56167.1"/>
    </source>
</evidence>
<proteinExistence type="predicted"/>
<sequence>MSYIEFKLQDKAKSQEVAAVEIENVHTALYSWYKQYITDSKQQNQKSKNINQSNNIICTEEVKDDNTQAFRQHLARTKGFGSTSAPTGKLDLYLQEHNLEVPPNLTFNLLEWWKVKAL</sequence>
<dbReference type="EMBL" id="PGCJ01000024">
    <property type="protein sequence ID" value="PLW56167.1"/>
    <property type="molecule type" value="Genomic_DNA"/>
</dbReference>
<evidence type="ECO:0000313" key="3">
    <source>
        <dbReference type="Proteomes" id="UP000235388"/>
    </source>
</evidence>
<dbReference type="Proteomes" id="UP000235388">
    <property type="component" value="Unassembled WGS sequence"/>
</dbReference>
<accession>A0A2N5SHB7</accession>
<keyword evidence="3" id="KW-1185">Reference proteome</keyword>
<comment type="caution">
    <text evidence="1">The sequence shown here is derived from an EMBL/GenBank/DDBJ whole genome shotgun (WGS) entry which is preliminary data.</text>
</comment>
<evidence type="ECO:0000313" key="1">
    <source>
        <dbReference type="EMBL" id="PLW12652.1"/>
    </source>
</evidence>
<gene>
    <name evidence="2" type="ORF">PCANC_04694</name>
    <name evidence="1" type="ORF">PCANC_22130</name>
</gene>
<name>A0A2N5SHB7_9BASI</name>
<protein>
    <submittedName>
        <fullName evidence="1">Uncharacterized protein</fullName>
    </submittedName>
</protein>
<organism evidence="1 3">
    <name type="scientific">Puccinia coronata f. sp. avenae</name>
    <dbReference type="NCBI Taxonomy" id="200324"/>
    <lineage>
        <taxon>Eukaryota</taxon>
        <taxon>Fungi</taxon>
        <taxon>Dikarya</taxon>
        <taxon>Basidiomycota</taxon>
        <taxon>Pucciniomycotina</taxon>
        <taxon>Pucciniomycetes</taxon>
        <taxon>Pucciniales</taxon>
        <taxon>Pucciniaceae</taxon>
        <taxon>Puccinia</taxon>
    </lineage>
</organism>
<dbReference type="AlphaFoldDB" id="A0A2N5SHB7"/>
<dbReference type="EMBL" id="PGCJ01000975">
    <property type="protein sequence ID" value="PLW12652.1"/>
    <property type="molecule type" value="Genomic_DNA"/>
</dbReference>
<reference evidence="1 3" key="1">
    <citation type="submission" date="2017-11" db="EMBL/GenBank/DDBJ databases">
        <title>De novo assembly and phasing of dikaryotic genomes from two isolates of Puccinia coronata f. sp. avenae, the causal agent of oat crown rust.</title>
        <authorList>
            <person name="Miller M.E."/>
            <person name="Zhang Y."/>
            <person name="Omidvar V."/>
            <person name="Sperschneider J."/>
            <person name="Schwessinger B."/>
            <person name="Raley C."/>
            <person name="Palmer J.M."/>
            <person name="Garnica D."/>
            <person name="Upadhyaya N."/>
            <person name="Rathjen J."/>
            <person name="Taylor J.M."/>
            <person name="Park R.F."/>
            <person name="Dodds P.N."/>
            <person name="Hirsch C.D."/>
            <person name="Kianian S.F."/>
            <person name="Figueroa M."/>
        </authorList>
    </citation>
    <scope>NUCLEOTIDE SEQUENCE [LARGE SCALE GENOMIC DNA]</scope>
    <source>
        <strain evidence="1">12NC29</strain>
    </source>
</reference>